<accession>A0ABW4XS12</accession>
<evidence type="ECO:0000256" key="1">
    <source>
        <dbReference type="SAM" id="SignalP"/>
    </source>
</evidence>
<evidence type="ECO:0000313" key="3">
    <source>
        <dbReference type="Proteomes" id="UP001597380"/>
    </source>
</evidence>
<keyword evidence="3" id="KW-1185">Reference proteome</keyword>
<keyword evidence="1" id="KW-0732">Signal</keyword>
<reference evidence="3" key="1">
    <citation type="journal article" date="2019" name="Int. J. Syst. Evol. Microbiol.">
        <title>The Global Catalogue of Microorganisms (GCM) 10K type strain sequencing project: providing services to taxonomists for standard genome sequencing and annotation.</title>
        <authorList>
            <consortium name="The Broad Institute Genomics Platform"/>
            <consortium name="The Broad Institute Genome Sequencing Center for Infectious Disease"/>
            <person name="Wu L."/>
            <person name="Ma J."/>
        </authorList>
    </citation>
    <scope>NUCLEOTIDE SEQUENCE [LARGE SCALE GENOMIC DNA]</scope>
    <source>
        <strain evidence="3">CGMCC 1.10992</strain>
    </source>
</reference>
<dbReference type="SUPFAM" id="SSF53850">
    <property type="entry name" value="Periplasmic binding protein-like II"/>
    <property type="match status" value="1"/>
</dbReference>
<proteinExistence type="predicted"/>
<dbReference type="RefSeq" id="WP_345340015.1">
    <property type="nucleotide sequence ID" value="NZ_BAABLI010000013.1"/>
</dbReference>
<name>A0ABW4XS12_9GAMM</name>
<protein>
    <recommendedName>
        <fullName evidence="4">Transporter substrate-binding domain-containing protein</fullName>
    </recommendedName>
</protein>
<sequence length="315" mass="36055">MNQAIKHCVVLLLCFGPSIPATLASETASEIASEAAGEIVAESNKTKTMPDTVLINRGHSRLDIRYQYPKALLNMALEKTEDQYGSTTVDESARVMNRERALLELELGEKLHVMAEAVKPEWEQKLIPVRFPIRKGLQGYRLFLVRRQHLPLFAQVQTFEQFSLIPTGSGAHWSTRWAMEKAGMEVVTGIDYESLFRMLSRDRFLSFGRGVNEVFDELKQHQRLYTDLEVEPTLALYIPLPTYFFVSPKYPELASRIEQGLMRMLDDGSFDQLFMEYHGDDIARAKLSQRKIFRIENPNLSSDTPLTNSSLWYSP</sequence>
<evidence type="ECO:0008006" key="4">
    <source>
        <dbReference type="Google" id="ProtNLM"/>
    </source>
</evidence>
<organism evidence="2 3">
    <name type="scientific">Corallincola platygyrae</name>
    <dbReference type="NCBI Taxonomy" id="1193278"/>
    <lineage>
        <taxon>Bacteria</taxon>
        <taxon>Pseudomonadati</taxon>
        <taxon>Pseudomonadota</taxon>
        <taxon>Gammaproteobacteria</taxon>
        <taxon>Alteromonadales</taxon>
        <taxon>Psychromonadaceae</taxon>
        <taxon>Corallincola</taxon>
    </lineage>
</organism>
<dbReference type="EMBL" id="JBHUHT010000030">
    <property type="protein sequence ID" value="MFD2097878.1"/>
    <property type="molecule type" value="Genomic_DNA"/>
</dbReference>
<gene>
    <name evidence="2" type="ORF">ACFSJ3_17970</name>
</gene>
<evidence type="ECO:0000313" key="2">
    <source>
        <dbReference type="EMBL" id="MFD2097878.1"/>
    </source>
</evidence>
<feature type="signal peptide" evidence="1">
    <location>
        <begin position="1"/>
        <end position="23"/>
    </location>
</feature>
<comment type="caution">
    <text evidence="2">The sequence shown here is derived from an EMBL/GenBank/DDBJ whole genome shotgun (WGS) entry which is preliminary data.</text>
</comment>
<dbReference type="Proteomes" id="UP001597380">
    <property type="component" value="Unassembled WGS sequence"/>
</dbReference>
<feature type="chain" id="PRO_5047030564" description="Transporter substrate-binding domain-containing protein" evidence="1">
    <location>
        <begin position="24"/>
        <end position="315"/>
    </location>
</feature>